<evidence type="ECO:0000313" key="12">
    <source>
        <dbReference type="EMBL" id="KAG2435570.1"/>
    </source>
</evidence>
<dbReference type="InterPro" id="IPR004130">
    <property type="entry name" value="Gpn"/>
</dbReference>
<evidence type="ECO:0000256" key="9">
    <source>
        <dbReference type="RuleBase" id="RU365059"/>
    </source>
</evidence>
<dbReference type="InterPro" id="IPR003593">
    <property type="entry name" value="AAA+_ATPase"/>
</dbReference>
<evidence type="ECO:0000256" key="3">
    <source>
        <dbReference type="ARBA" id="ARBA00022741"/>
    </source>
</evidence>
<feature type="compositionally biased region" description="Low complexity" evidence="10">
    <location>
        <begin position="1"/>
        <end position="20"/>
    </location>
</feature>
<accession>A0A835TAZ1</accession>
<evidence type="ECO:0000259" key="11">
    <source>
        <dbReference type="SMART" id="SM00382"/>
    </source>
</evidence>
<evidence type="ECO:0000256" key="2">
    <source>
        <dbReference type="ARBA" id="ARBA00022490"/>
    </source>
</evidence>
<keyword evidence="2 9" id="KW-0963">Cytoplasm</keyword>
<dbReference type="EMBL" id="JAEHOD010000052">
    <property type="protein sequence ID" value="KAG2435570.1"/>
    <property type="molecule type" value="Genomic_DNA"/>
</dbReference>
<evidence type="ECO:0000256" key="5">
    <source>
        <dbReference type="ARBA" id="ARBA00023054"/>
    </source>
</evidence>
<dbReference type="Pfam" id="PF03029">
    <property type="entry name" value="ATP_bind_1"/>
    <property type="match status" value="1"/>
</dbReference>
<dbReference type="SMART" id="SM00382">
    <property type="entry name" value="AAA"/>
    <property type="match status" value="1"/>
</dbReference>
<comment type="subcellular location">
    <subcellularLocation>
        <location evidence="9">Cytoplasm</location>
    </subcellularLocation>
    <subcellularLocation>
        <location evidence="9">Nucleus</location>
    </subcellularLocation>
</comment>
<dbReference type="EC" id="3.6.5.-" evidence="9"/>
<protein>
    <recommendedName>
        <fullName evidence="9">GPN-loop GTPase</fullName>
        <ecNumber evidence="9">3.6.5.-</ecNumber>
    </recommendedName>
</protein>
<dbReference type="PANTHER" id="PTHR21231:SF8">
    <property type="entry name" value="GPN-LOOP GTPASE 1"/>
    <property type="match status" value="1"/>
</dbReference>
<keyword evidence="4 9" id="KW-0378">Hydrolase</keyword>
<dbReference type="PANTHER" id="PTHR21231">
    <property type="entry name" value="XPA-BINDING PROTEIN 1-RELATED"/>
    <property type="match status" value="1"/>
</dbReference>
<comment type="function">
    <text evidence="8 9">Small GTPase required for proper nuclear import of RNA polymerase II (RNAPII). May act at an RNAP assembly step prior to nuclear import.</text>
</comment>
<dbReference type="OrthoDB" id="243313at2759"/>
<keyword evidence="5" id="KW-0175">Coiled coil</keyword>
<dbReference type="GO" id="GO:0005634">
    <property type="term" value="C:nucleus"/>
    <property type="evidence" value="ECO:0007669"/>
    <property type="project" value="UniProtKB-SubCell"/>
</dbReference>
<dbReference type="Proteomes" id="UP000613740">
    <property type="component" value="Unassembled WGS sequence"/>
</dbReference>
<comment type="subunit">
    <text evidence="9">Binds to RNA polymerase II.</text>
</comment>
<keyword evidence="6 9" id="KW-0342">GTP-binding</keyword>
<feature type="compositionally biased region" description="Acidic residues" evidence="10">
    <location>
        <begin position="343"/>
        <end position="354"/>
    </location>
</feature>
<evidence type="ECO:0000256" key="7">
    <source>
        <dbReference type="ARBA" id="ARBA00023242"/>
    </source>
</evidence>
<evidence type="ECO:0000313" key="13">
    <source>
        <dbReference type="Proteomes" id="UP000613740"/>
    </source>
</evidence>
<proteinExistence type="inferred from homology"/>
<reference evidence="12" key="1">
    <citation type="journal article" date="2020" name="bioRxiv">
        <title>Comparative genomics of Chlamydomonas.</title>
        <authorList>
            <person name="Craig R.J."/>
            <person name="Hasan A.R."/>
            <person name="Ness R.W."/>
            <person name="Keightley P.D."/>
        </authorList>
    </citation>
    <scope>NUCLEOTIDE SEQUENCE</scope>
    <source>
        <strain evidence="12">CCAP 11/173</strain>
    </source>
</reference>
<dbReference type="Gene3D" id="3.40.50.300">
    <property type="entry name" value="P-loop containing nucleotide triphosphate hydrolases"/>
    <property type="match status" value="1"/>
</dbReference>
<keyword evidence="7" id="KW-0539">Nucleus</keyword>
<dbReference type="CDD" id="cd17870">
    <property type="entry name" value="GPN1"/>
    <property type="match status" value="1"/>
</dbReference>
<feature type="domain" description="AAA+ ATPase" evidence="11">
    <location>
        <begin position="26"/>
        <end position="174"/>
    </location>
</feature>
<feature type="compositionally biased region" description="Basic and acidic residues" evidence="10">
    <location>
        <begin position="309"/>
        <end position="320"/>
    </location>
</feature>
<dbReference type="InterPro" id="IPR027417">
    <property type="entry name" value="P-loop_NTPase"/>
</dbReference>
<keyword evidence="13" id="KW-1185">Reference proteome</keyword>
<evidence type="ECO:0000256" key="10">
    <source>
        <dbReference type="SAM" id="MobiDB-lite"/>
    </source>
</evidence>
<feature type="region of interest" description="Disordered" evidence="10">
    <location>
        <begin position="1"/>
        <end position="23"/>
    </location>
</feature>
<dbReference type="SUPFAM" id="SSF52540">
    <property type="entry name" value="P-loop containing nucleoside triphosphate hydrolases"/>
    <property type="match status" value="1"/>
</dbReference>
<evidence type="ECO:0000256" key="4">
    <source>
        <dbReference type="ARBA" id="ARBA00022801"/>
    </source>
</evidence>
<dbReference type="GO" id="GO:0005737">
    <property type="term" value="C:cytoplasm"/>
    <property type="evidence" value="ECO:0007669"/>
    <property type="project" value="UniProtKB-SubCell"/>
</dbReference>
<evidence type="ECO:0000256" key="1">
    <source>
        <dbReference type="ARBA" id="ARBA00005290"/>
    </source>
</evidence>
<sequence length="354" mass="37990">MEASTASPAADAGAGPSTSGQSGAPKPTVILVIGMAGSGKTTLIQRINAHLHATKRNGYIINMDPAVASLPYGANIDIRDTVKYKNVMKQYNLGPNGGILTSCNLFATRFDQVIQLCEKPRDPPLEYIVVDTPGQIEIFTWSASGAIVTELFASSFPTLVAYVVDTPRVTNPQTFMSNMLQACSILYKTKLPMLLLFNKVDVARHEFALDWMKDFDTYTAALEADSSYAATLSRSLALVLDSFYANMRAVGVSALTGEGMEEMLAQVGECGKEYKEFYVPELEKAKADKAAKEQARQAAELAKLQADLSKSKIDGGEGGKEGPTAGNGREAGPTRAAGAGSMEVDEEYQVEEDE</sequence>
<dbReference type="InterPro" id="IPR030230">
    <property type="entry name" value="Gpn1/Npa3/XAB1"/>
</dbReference>
<evidence type="ECO:0000256" key="8">
    <source>
        <dbReference type="ARBA" id="ARBA00055682"/>
    </source>
</evidence>
<evidence type="ECO:0000256" key="6">
    <source>
        <dbReference type="ARBA" id="ARBA00023134"/>
    </source>
</evidence>
<keyword evidence="3 9" id="KW-0547">Nucleotide-binding</keyword>
<dbReference type="GO" id="GO:0005525">
    <property type="term" value="F:GTP binding"/>
    <property type="evidence" value="ECO:0007669"/>
    <property type="project" value="UniProtKB-KW"/>
</dbReference>
<comment type="caution">
    <text evidence="12">The sequence shown here is derived from an EMBL/GenBank/DDBJ whole genome shotgun (WGS) entry which is preliminary data.</text>
</comment>
<gene>
    <name evidence="12" type="ORF">HYH02_011864</name>
</gene>
<feature type="region of interest" description="Disordered" evidence="10">
    <location>
        <begin position="309"/>
        <end position="354"/>
    </location>
</feature>
<organism evidence="12 13">
    <name type="scientific">Chlamydomonas schloesseri</name>
    <dbReference type="NCBI Taxonomy" id="2026947"/>
    <lineage>
        <taxon>Eukaryota</taxon>
        <taxon>Viridiplantae</taxon>
        <taxon>Chlorophyta</taxon>
        <taxon>core chlorophytes</taxon>
        <taxon>Chlorophyceae</taxon>
        <taxon>CS clade</taxon>
        <taxon>Chlamydomonadales</taxon>
        <taxon>Chlamydomonadaceae</taxon>
        <taxon>Chlamydomonas</taxon>
    </lineage>
</organism>
<comment type="similarity">
    <text evidence="1 9">Belongs to the GPN-loop GTPase family.</text>
</comment>
<dbReference type="AlphaFoldDB" id="A0A835TAZ1"/>
<name>A0A835TAZ1_9CHLO</name>
<dbReference type="GO" id="GO:0003924">
    <property type="term" value="F:GTPase activity"/>
    <property type="evidence" value="ECO:0007669"/>
    <property type="project" value="InterPro"/>
</dbReference>
<dbReference type="FunFam" id="3.40.50.300:FF:000888">
    <property type="entry name" value="GPN-loop GTPase 1"/>
    <property type="match status" value="1"/>
</dbReference>